<evidence type="ECO:0000313" key="6">
    <source>
        <dbReference type="EMBL" id="BBL78350.1"/>
    </source>
</evidence>
<accession>A0A510HEI1</accession>
<dbReference type="Proteomes" id="UP000318065">
    <property type="component" value="Chromosome"/>
</dbReference>
<dbReference type="Gene3D" id="1.10.260.40">
    <property type="entry name" value="lambda repressor-like DNA-binding domains"/>
    <property type="match status" value="2"/>
</dbReference>
<dbReference type="InterPro" id="IPR050807">
    <property type="entry name" value="TransReg_Diox_bact_type"/>
</dbReference>
<evidence type="ECO:0000259" key="5">
    <source>
        <dbReference type="PROSITE" id="PS50943"/>
    </source>
</evidence>
<keyword evidence="2" id="KW-0238">DNA-binding</keyword>
<dbReference type="SUPFAM" id="SSF47413">
    <property type="entry name" value="lambda repressor-like DNA-binding domains"/>
    <property type="match status" value="2"/>
</dbReference>
<dbReference type="SMART" id="SM00530">
    <property type="entry name" value="HTH_XRE"/>
    <property type="match status" value="2"/>
</dbReference>
<evidence type="ECO:0000313" key="7">
    <source>
        <dbReference type="Proteomes" id="UP000318065"/>
    </source>
</evidence>
<evidence type="ECO:0000256" key="3">
    <source>
        <dbReference type="ARBA" id="ARBA00023163"/>
    </source>
</evidence>
<protein>
    <recommendedName>
        <fullName evidence="5">HTH cro/C1-type domain-containing protein</fullName>
    </recommendedName>
</protein>
<dbReference type="InterPro" id="IPR010982">
    <property type="entry name" value="Lambda_DNA-bd_dom_sf"/>
</dbReference>
<keyword evidence="7" id="KW-1185">Reference proteome</keyword>
<gene>
    <name evidence="6" type="ORF">RxyAA322_02040</name>
</gene>
<dbReference type="RefSeq" id="WP_143526503.1">
    <property type="nucleotide sequence ID" value="NZ_AP019791.1"/>
</dbReference>
<feature type="domain" description="HTH cro/C1-type" evidence="5">
    <location>
        <begin position="89"/>
        <end position="147"/>
    </location>
</feature>
<dbReference type="InterPro" id="IPR001387">
    <property type="entry name" value="Cro/C1-type_HTH"/>
</dbReference>
<feature type="region of interest" description="Disordered" evidence="4">
    <location>
        <begin position="94"/>
        <end position="123"/>
    </location>
</feature>
<keyword evidence="1" id="KW-0805">Transcription regulation</keyword>
<dbReference type="AlphaFoldDB" id="A0A510HEI1"/>
<organism evidence="6 7">
    <name type="scientific">Rubrobacter xylanophilus</name>
    <dbReference type="NCBI Taxonomy" id="49319"/>
    <lineage>
        <taxon>Bacteria</taxon>
        <taxon>Bacillati</taxon>
        <taxon>Actinomycetota</taxon>
        <taxon>Rubrobacteria</taxon>
        <taxon>Rubrobacterales</taxon>
        <taxon>Rubrobacteraceae</taxon>
        <taxon>Rubrobacter</taxon>
    </lineage>
</organism>
<name>A0A510HEI1_9ACTN</name>
<dbReference type="PANTHER" id="PTHR46797">
    <property type="entry name" value="HTH-TYPE TRANSCRIPTIONAL REGULATOR"/>
    <property type="match status" value="1"/>
</dbReference>
<evidence type="ECO:0000256" key="2">
    <source>
        <dbReference type="ARBA" id="ARBA00023125"/>
    </source>
</evidence>
<dbReference type="CDD" id="cd00093">
    <property type="entry name" value="HTH_XRE"/>
    <property type="match status" value="2"/>
</dbReference>
<feature type="domain" description="HTH cro/C1-type" evidence="5">
    <location>
        <begin position="11"/>
        <end position="66"/>
    </location>
</feature>
<feature type="compositionally biased region" description="Basic and acidic residues" evidence="4">
    <location>
        <begin position="94"/>
        <end position="107"/>
    </location>
</feature>
<proteinExistence type="predicted"/>
<sequence>MQLYLVDGARLRELRERAGFSPEELSGMVGRGPTWITELERQSRTYVLEILVHKLVGALGVGISDLSAYPDPPAPPAEPEDLRVSPGSLRALRERAGLSPEELEKRAGLAPGSVTRAEEADEGDEVLASVETIWRLARALEASPTHLVARRGGFFSKPS</sequence>
<evidence type="ECO:0000256" key="1">
    <source>
        <dbReference type="ARBA" id="ARBA00023015"/>
    </source>
</evidence>
<dbReference type="GO" id="GO:0003700">
    <property type="term" value="F:DNA-binding transcription factor activity"/>
    <property type="evidence" value="ECO:0007669"/>
    <property type="project" value="TreeGrafter"/>
</dbReference>
<keyword evidence="3" id="KW-0804">Transcription</keyword>
<reference evidence="6" key="1">
    <citation type="journal article" date="2019" name="Microbiol. Resour. Announc.">
        <title>Complete Genome Sequence of Rubrobacter xylanophilus Strain AA3-22, Isolated from Arima Onsen in Japan.</title>
        <authorList>
            <person name="Tomariguchi N."/>
            <person name="Miyazaki K."/>
        </authorList>
    </citation>
    <scope>NUCLEOTIDE SEQUENCE [LARGE SCALE GENOMIC DNA]</scope>
    <source>
        <strain evidence="6">AA3-22</strain>
    </source>
</reference>
<dbReference type="EMBL" id="AP019791">
    <property type="protein sequence ID" value="BBL78350.1"/>
    <property type="molecule type" value="Genomic_DNA"/>
</dbReference>
<dbReference type="GO" id="GO:0003677">
    <property type="term" value="F:DNA binding"/>
    <property type="evidence" value="ECO:0007669"/>
    <property type="project" value="UniProtKB-KW"/>
</dbReference>
<dbReference type="OrthoDB" id="5584941at2"/>
<dbReference type="Pfam" id="PF13560">
    <property type="entry name" value="HTH_31"/>
    <property type="match status" value="2"/>
</dbReference>
<evidence type="ECO:0000256" key="4">
    <source>
        <dbReference type="SAM" id="MobiDB-lite"/>
    </source>
</evidence>
<dbReference type="GO" id="GO:0005829">
    <property type="term" value="C:cytosol"/>
    <property type="evidence" value="ECO:0007669"/>
    <property type="project" value="TreeGrafter"/>
</dbReference>
<dbReference type="PROSITE" id="PS50943">
    <property type="entry name" value="HTH_CROC1"/>
    <property type="match status" value="2"/>
</dbReference>
<dbReference type="PANTHER" id="PTHR46797:SF23">
    <property type="entry name" value="HTH-TYPE TRANSCRIPTIONAL REGULATOR SUTR"/>
    <property type="match status" value="1"/>
</dbReference>